<comment type="caution">
    <text evidence="3">The sequence shown here is derived from an EMBL/GenBank/DDBJ whole genome shotgun (WGS) entry which is preliminary data.</text>
</comment>
<dbReference type="Proteomes" id="UP000503640">
    <property type="component" value="Unassembled WGS sequence"/>
</dbReference>
<organism evidence="3 4">
    <name type="scientific">Anaeromyxobacter diazotrophicus</name>
    <dbReference type="NCBI Taxonomy" id="2590199"/>
    <lineage>
        <taxon>Bacteria</taxon>
        <taxon>Pseudomonadati</taxon>
        <taxon>Myxococcota</taxon>
        <taxon>Myxococcia</taxon>
        <taxon>Myxococcales</taxon>
        <taxon>Cystobacterineae</taxon>
        <taxon>Anaeromyxobacteraceae</taxon>
        <taxon>Anaeromyxobacter</taxon>
    </lineage>
</organism>
<evidence type="ECO:0000256" key="2">
    <source>
        <dbReference type="HAMAP-Rule" id="MF_00055"/>
    </source>
</evidence>
<dbReference type="PANTHER" id="PTHR11060">
    <property type="entry name" value="PROTEIN MEMO1"/>
    <property type="match status" value="1"/>
</dbReference>
<dbReference type="HAMAP" id="MF_00055">
    <property type="entry name" value="MEMO1"/>
    <property type="match status" value="1"/>
</dbReference>
<name>A0A7I9VN92_9BACT</name>
<dbReference type="AlphaFoldDB" id="A0A7I9VN92"/>
<dbReference type="NCBIfam" id="TIGR04336">
    <property type="entry name" value="AmmeMemoSam_B"/>
    <property type="match status" value="1"/>
</dbReference>
<proteinExistence type="inferred from homology"/>
<evidence type="ECO:0000256" key="1">
    <source>
        <dbReference type="ARBA" id="ARBA00006315"/>
    </source>
</evidence>
<dbReference type="PANTHER" id="PTHR11060:SF0">
    <property type="entry name" value="PROTEIN MEMO1"/>
    <property type="match status" value="1"/>
</dbReference>
<evidence type="ECO:0000313" key="4">
    <source>
        <dbReference type="Proteomes" id="UP000503640"/>
    </source>
</evidence>
<gene>
    <name evidence="3" type="ORF">AMYX_26130</name>
</gene>
<comment type="similarity">
    <text evidence="1 2">Belongs to the MEMO1 family.</text>
</comment>
<reference evidence="4" key="1">
    <citation type="journal article" date="2020" name="Appl. Environ. Microbiol.">
        <title>Diazotrophic Anaeromyxobacter Isolates from Soils.</title>
        <authorList>
            <person name="Masuda Y."/>
            <person name="Yamanaka H."/>
            <person name="Xu Z.X."/>
            <person name="Shiratori Y."/>
            <person name="Aono T."/>
            <person name="Amachi S."/>
            <person name="Senoo K."/>
            <person name="Itoh H."/>
        </authorList>
    </citation>
    <scope>NUCLEOTIDE SEQUENCE [LARGE SCALE GENOMIC DNA]</scope>
    <source>
        <strain evidence="4">R267</strain>
    </source>
</reference>
<keyword evidence="4" id="KW-1185">Reference proteome</keyword>
<protein>
    <recommendedName>
        <fullName evidence="2">MEMO1 family protein AMYX_26130</fullName>
    </recommendedName>
</protein>
<dbReference type="Gene3D" id="3.40.830.10">
    <property type="entry name" value="LigB-like"/>
    <property type="match status" value="1"/>
</dbReference>
<dbReference type="SUPFAM" id="SSF53213">
    <property type="entry name" value="LigB-like"/>
    <property type="match status" value="1"/>
</dbReference>
<accession>A0A7I9VN92</accession>
<dbReference type="Pfam" id="PF01875">
    <property type="entry name" value="Memo"/>
    <property type="match status" value="1"/>
</dbReference>
<sequence>MDREPAVAGRFYPGGRAELAREVAALLGDASEAAPAVAVLAPHAGYLYSGGVAGATYARTAVPERAVVLCPNHTGLGEPVALWPDGGWRTPLGRVPLDPELTAALRGCPGVRPDRAAHLAEHALEVQLPFLQARRPEVAIAALCLGPLTVEACLALGEALAGALRARPALLVASSDMSHYVSAEEARRKDALALDRFLALDARGLFEVVEREEISMCGYVPATVALAAARALGAARAELVRYADSGDVTGDRAHVVGYAGAVVR</sequence>
<dbReference type="EMBL" id="BJTG01000006">
    <property type="protein sequence ID" value="GEJ57872.1"/>
    <property type="molecule type" value="Genomic_DNA"/>
</dbReference>
<evidence type="ECO:0000313" key="3">
    <source>
        <dbReference type="EMBL" id="GEJ57872.1"/>
    </source>
</evidence>
<dbReference type="RefSeq" id="WP_176065889.1">
    <property type="nucleotide sequence ID" value="NZ_BJTG01000006.1"/>
</dbReference>
<dbReference type="CDD" id="cd07361">
    <property type="entry name" value="MEMO_like"/>
    <property type="match status" value="1"/>
</dbReference>
<dbReference type="InterPro" id="IPR002737">
    <property type="entry name" value="MEMO1_fam"/>
</dbReference>